<dbReference type="Gene3D" id="3.40.50.150">
    <property type="entry name" value="Vaccinia Virus protein VP39"/>
    <property type="match status" value="1"/>
</dbReference>
<evidence type="ECO:0000256" key="1">
    <source>
        <dbReference type="ARBA" id="ARBA00012190"/>
    </source>
</evidence>
<dbReference type="InterPro" id="IPR025789">
    <property type="entry name" value="DOT1_dom"/>
</dbReference>
<accession>A0A2M8GMW1</accession>
<dbReference type="EMBL" id="PFQK01000048">
    <property type="protein sequence ID" value="PJC81829.1"/>
    <property type="molecule type" value="Genomic_DNA"/>
</dbReference>
<comment type="catalytic activity">
    <reaction evidence="5">
        <text>L-lysyl(79)-[histone H3] + 3 S-adenosyl-L-methionine = N(6),N(6),N(6)-trimethyl-L-lysyl(79)-[histone H3] + 3 S-adenosyl-L-homocysteine + 3 H(+)</text>
        <dbReference type="Rhea" id="RHEA:60328"/>
        <dbReference type="Rhea" id="RHEA-COMP:15549"/>
        <dbReference type="Rhea" id="RHEA-COMP:15552"/>
        <dbReference type="ChEBI" id="CHEBI:15378"/>
        <dbReference type="ChEBI" id="CHEBI:29969"/>
        <dbReference type="ChEBI" id="CHEBI:57856"/>
        <dbReference type="ChEBI" id="CHEBI:59789"/>
        <dbReference type="ChEBI" id="CHEBI:61961"/>
        <dbReference type="EC" id="2.1.1.360"/>
    </reaction>
</comment>
<evidence type="ECO:0000313" key="7">
    <source>
        <dbReference type="EMBL" id="PJC81829.1"/>
    </source>
</evidence>
<evidence type="ECO:0000256" key="4">
    <source>
        <dbReference type="ARBA" id="ARBA00029821"/>
    </source>
</evidence>
<keyword evidence="3" id="KW-0156">Chromatin regulator</keyword>
<dbReference type="InterPro" id="IPR030445">
    <property type="entry name" value="H3-K79_meTrfase"/>
</dbReference>
<dbReference type="GO" id="GO:0140956">
    <property type="term" value="F:histone H3K79 trimethyltransferase activity"/>
    <property type="evidence" value="ECO:0007669"/>
    <property type="project" value="UniProtKB-EC"/>
</dbReference>
<dbReference type="InterPro" id="IPR029063">
    <property type="entry name" value="SAM-dependent_MTases_sf"/>
</dbReference>
<dbReference type="AlphaFoldDB" id="A0A2M8GMW1"/>
<dbReference type="PROSITE" id="PS51569">
    <property type="entry name" value="DOT1"/>
    <property type="match status" value="1"/>
</dbReference>
<dbReference type="Proteomes" id="UP000229370">
    <property type="component" value="Unassembled WGS sequence"/>
</dbReference>
<proteinExistence type="predicted"/>
<reference evidence="8" key="1">
    <citation type="submission" date="2017-09" db="EMBL/GenBank/DDBJ databases">
        <title>Depth-based differentiation of microbial function through sediment-hosted aquifers and enrichment of novel symbionts in the deep terrestrial subsurface.</title>
        <authorList>
            <person name="Probst A.J."/>
            <person name="Ladd B."/>
            <person name="Jarett J.K."/>
            <person name="Geller-Mcgrath D.E."/>
            <person name="Sieber C.M.K."/>
            <person name="Emerson J.B."/>
            <person name="Anantharaman K."/>
            <person name="Thomas B.C."/>
            <person name="Malmstrom R."/>
            <person name="Stieglmeier M."/>
            <person name="Klingl A."/>
            <person name="Woyke T."/>
            <person name="Ryan C.M."/>
            <person name="Banfield J.F."/>
        </authorList>
    </citation>
    <scope>NUCLEOTIDE SEQUENCE [LARGE SCALE GENOMIC DNA]</scope>
</reference>
<evidence type="ECO:0000259" key="6">
    <source>
        <dbReference type="PROSITE" id="PS51569"/>
    </source>
</evidence>
<dbReference type="CDD" id="cd02440">
    <property type="entry name" value="AdoMet_MTases"/>
    <property type="match status" value="1"/>
</dbReference>
<evidence type="ECO:0000256" key="5">
    <source>
        <dbReference type="ARBA" id="ARBA00047770"/>
    </source>
</evidence>
<organism evidence="7 8">
    <name type="scientific">Candidatus Roizmanbacteria bacterium CG_4_8_14_3_um_filter_36_10</name>
    <dbReference type="NCBI Taxonomy" id="1974834"/>
    <lineage>
        <taxon>Bacteria</taxon>
        <taxon>Candidatus Roizmaniibacteriota</taxon>
    </lineage>
</organism>
<evidence type="ECO:0000256" key="3">
    <source>
        <dbReference type="ARBA" id="ARBA00022853"/>
    </source>
</evidence>
<dbReference type="GO" id="GO:0051726">
    <property type="term" value="P:regulation of cell cycle"/>
    <property type="evidence" value="ECO:0007669"/>
    <property type="project" value="InterPro"/>
</dbReference>
<sequence length="205" mass="24145">MDIKQAKDIFHWLYANTDGYRISIEARKKLSYYYIADTYGEVEFDSFYQILSLAQPKPNKVFYDLGSGIGKPSLVAYLCFDFSKIIGIEKLEGLWQTSKNILERLQKHYLELCKTKSNSQIDFIQGNFLDLDFSDGDVIFINSYTFFYYQIYDRLFINRLKKLKKGTKIITTVMPITLPIFNIKKLGRFKFSWGEEDVLIHSVFY</sequence>
<evidence type="ECO:0000313" key="8">
    <source>
        <dbReference type="Proteomes" id="UP000229370"/>
    </source>
</evidence>
<dbReference type="EC" id="2.1.1.360" evidence="1"/>
<feature type="domain" description="DOT1" evidence="6">
    <location>
        <begin position="1"/>
        <end position="205"/>
    </location>
</feature>
<dbReference type="Pfam" id="PF08123">
    <property type="entry name" value="DOT1"/>
    <property type="match status" value="1"/>
</dbReference>
<dbReference type="PANTHER" id="PTHR21451">
    <property type="entry name" value="HISTONE H3 METHYLTRANSFERASE"/>
    <property type="match status" value="1"/>
</dbReference>
<evidence type="ECO:0000256" key="2">
    <source>
        <dbReference type="ARBA" id="ARBA00020987"/>
    </source>
</evidence>
<name>A0A2M8GMW1_9BACT</name>
<protein>
    <recommendedName>
        <fullName evidence="2">Histone-lysine N-methyltransferase, H3 lysine-79 specific</fullName>
        <ecNumber evidence="1">2.1.1.360</ecNumber>
    </recommendedName>
    <alternativeName>
        <fullName evidence="4">Histone H3-K79 methyltransferase</fullName>
    </alternativeName>
</protein>
<dbReference type="SUPFAM" id="SSF53335">
    <property type="entry name" value="S-adenosyl-L-methionine-dependent methyltransferases"/>
    <property type="match status" value="1"/>
</dbReference>
<comment type="caution">
    <text evidence="7">The sequence shown here is derived from an EMBL/GenBank/DDBJ whole genome shotgun (WGS) entry which is preliminary data.</text>
</comment>
<gene>
    <name evidence="7" type="ORF">CO007_02710</name>
</gene>